<feature type="domain" description="Glycoside hydrolase 123 catalytic" evidence="1">
    <location>
        <begin position="215"/>
        <end position="470"/>
    </location>
</feature>
<reference evidence="2 3" key="1">
    <citation type="journal article" date="2016" name="Nat. Commun.">
        <title>Thousands of microbial genomes shed light on interconnected biogeochemical processes in an aquifer system.</title>
        <authorList>
            <person name="Anantharaman K."/>
            <person name="Brown C.T."/>
            <person name="Hug L.A."/>
            <person name="Sharon I."/>
            <person name="Castelle C.J."/>
            <person name="Probst A.J."/>
            <person name="Thomas B.C."/>
            <person name="Singh A."/>
            <person name="Wilkins M.J."/>
            <person name="Karaoz U."/>
            <person name="Brodie E.L."/>
            <person name="Williams K.H."/>
            <person name="Hubbard S.S."/>
            <person name="Banfield J.F."/>
        </authorList>
    </citation>
    <scope>NUCLEOTIDE SEQUENCE [LARGE SCALE GENOMIC DNA]</scope>
</reference>
<dbReference type="Proteomes" id="UP000179129">
    <property type="component" value="Unassembled WGS sequence"/>
</dbReference>
<proteinExistence type="predicted"/>
<sequence>MRRQFICLGLSIILLAGCSGRNSRGVSLKFVDALDLPCAVDSLDELVAPQTALAVGEYESAAFLLETGEPLNQEPISLKGLPADMSVEIHRVAPYRRKLRGEREITSPYLLERSYTVSAAAGDKAVYYLTFKTGAQTPPGDYPLELSLAGASAALTLKVRPFKLYEDPDIFYGAFCGARDVDITPAQLADLAQRGFDALQFFWGSVSVGLANVDDSLAIDFTTVDRWMEDFRKAGMAGPVVWSMGNDHRSHLENRLAGLFNLSRKKPETIDGKTLDFADIHNPRLNSLLKQVFLAIRDHAKEKGWPEIVFIIYDEPTERLMAEHEDRYRLLKSFWPELRIYGVTMDRIEWAAAISHMVDIFVANGDFDKISALADSTGKPFWLYGSGSSRNAAALRHSYAWTPWAHRAKGVWFWAYNYGNGDPYDDFDGSLAESSASMVWPPRTPGDPPVYSVSWEGMREAADDMRYITTLEYLLKNSQSSRAGEIRAELEKIRASVPQGRMEQVLGGEAQDRVQVLEGRKYVVGLREKVAGWIEELLKEEKEPFGPVRL</sequence>
<dbReference type="EMBL" id="MFIX01000254">
    <property type="protein sequence ID" value="OGG00509.1"/>
    <property type="molecule type" value="Genomic_DNA"/>
</dbReference>
<gene>
    <name evidence="2" type="ORF">A3F83_11155</name>
</gene>
<accession>A0A1F5YJY1</accession>
<evidence type="ECO:0000259" key="1">
    <source>
        <dbReference type="Pfam" id="PF13320"/>
    </source>
</evidence>
<dbReference type="PROSITE" id="PS51257">
    <property type="entry name" value="PROKAR_LIPOPROTEIN"/>
    <property type="match status" value="1"/>
</dbReference>
<evidence type="ECO:0000313" key="2">
    <source>
        <dbReference type="EMBL" id="OGG00509.1"/>
    </source>
</evidence>
<name>A0A1F5YJY1_9BACT</name>
<dbReference type="InterPro" id="IPR025150">
    <property type="entry name" value="GH123_cat"/>
</dbReference>
<dbReference type="AlphaFoldDB" id="A0A1F5YJY1"/>
<organism evidence="2 3">
    <name type="scientific">Candidatus Glassbacteria bacterium RIFCSPLOWO2_12_FULL_58_11</name>
    <dbReference type="NCBI Taxonomy" id="1817867"/>
    <lineage>
        <taxon>Bacteria</taxon>
        <taxon>Candidatus Glassiibacteriota</taxon>
    </lineage>
</organism>
<dbReference type="Pfam" id="PF13320">
    <property type="entry name" value="GH123_cat"/>
    <property type="match status" value="1"/>
</dbReference>
<protein>
    <recommendedName>
        <fullName evidence="1">Glycoside hydrolase 123 catalytic domain-containing protein</fullName>
    </recommendedName>
</protein>
<evidence type="ECO:0000313" key="3">
    <source>
        <dbReference type="Proteomes" id="UP000179129"/>
    </source>
</evidence>
<comment type="caution">
    <text evidence="2">The sequence shown here is derived from an EMBL/GenBank/DDBJ whole genome shotgun (WGS) entry which is preliminary data.</text>
</comment>